<keyword evidence="2" id="KW-0808">Transferase</keyword>
<sequence length="143" mass="16802">MITKKFNYLPEDARLIRNEVFVKEQGFKDEFDEIDDIATHIVIYDKESPISTCRFYFHIKKESYVIGRIAVIKEYRGNNIGAGMLTFVEESIKIKGGKSVMLSAQVRVATFYEKQGYQMQGEEYLDEDCPHIWMEKKLQEKEI</sequence>
<dbReference type="Pfam" id="PF13673">
    <property type="entry name" value="Acetyltransf_10"/>
    <property type="match status" value="1"/>
</dbReference>
<dbReference type="EMBL" id="AP024169">
    <property type="protein sequence ID" value="BCN30924.1"/>
    <property type="molecule type" value="Genomic_DNA"/>
</dbReference>
<dbReference type="GO" id="GO:0016747">
    <property type="term" value="F:acyltransferase activity, transferring groups other than amino-acyl groups"/>
    <property type="evidence" value="ECO:0007669"/>
    <property type="project" value="InterPro"/>
</dbReference>
<evidence type="ECO:0000313" key="3">
    <source>
        <dbReference type="Proteomes" id="UP000595897"/>
    </source>
</evidence>
<dbReference type="Proteomes" id="UP000595897">
    <property type="component" value="Chromosome"/>
</dbReference>
<accession>A0A7R7ELD3</accession>
<feature type="domain" description="N-acetyltransferase" evidence="1">
    <location>
        <begin position="1"/>
        <end position="139"/>
    </location>
</feature>
<proteinExistence type="predicted"/>
<keyword evidence="3" id="KW-1185">Reference proteome</keyword>
<dbReference type="PROSITE" id="PS51186">
    <property type="entry name" value="GNAT"/>
    <property type="match status" value="1"/>
</dbReference>
<evidence type="ECO:0000313" key="2">
    <source>
        <dbReference type="EMBL" id="BCN30924.1"/>
    </source>
</evidence>
<dbReference type="SUPFAM" id="SSF55729">
    <property type="entry name" value="Acyl-CoA N-acyltransferases (Nat)"/>
    <property type="match status" value="1"/>
</dbReference>
<gene>
    <name evidence="2" type="ORF">bsdtb5_22190</name>
</gene>
<dbReference type="RefSeq" id="WP_271712079.1">
    <property type="nucleotide sequence ID" value="NZ_AP024169.1"/>
</dbReference>
<organism evidence="2 3">
    <name type="scientific">Anaeromicropila herbilytica</name>
    <dbReference type="NCBI Taxonomy" id="2785025"/>
    <lineage>
        <taxon>Bacteria</taxon>
        <taxon>Bacillati</taxon>
        <taxon>Bacillota</taxon>
        <taxon>Clostridia</taxon>
        <taxon>Lachnospirales</taxon>
        <taxon>Lachnospiraceae</taxon>
        <taxon>Anaeromicropila</taxon>
    </lineage>
</organism>
<name>A0A7R7ELD3_9FIRM</name>
<dbReference type="CDD" id="cd04301">
    <property type="entry name" value="NAT_SF"/>
    <property type="match status" value="1"/>
</dbReference>
<dbReference type="AlphaFoldDB" id="A0A7R7ELD3"/>
<dbReference type="InterPro" id="IPR000182">
    <property type="entry name" value="GNAT_dom"/>
</dbReference>
<reference evidence="2 3" key="1">
    <citation type="submission" date="2020-11" db="EMBL/GenBank/DDBJ databases">
        <title>Draft genome sequencing of a Lachnospiraceae strain isolated from anoxic soil subjected to BSD treatment.</title>
        <authorList>
            <person name="Uek A."/>
            <person name="Tonouchi A."/>
        </authorList>
    </citation>
    <scope>NUCLEOTIDE SEQUENCE [LARGE SCALE GENOMIC DNA]</scope>
    <source>
        <strain evidence="2 3">TB5</strain>
    </source>
</reference>
<evidence type="ECO:0000259" key="1">
    <source>
        <dbReference type="PROSITE" id="PS51186"/>
    </source>
</evidence>
<dbReference type="InterPro" id="IPR016181">
    <property type="entry name" value="Acyl_CoA_acyltransferase"/>
</dbReference>
<protein>
    <submittedName>
        <fullName evidence="2">N-acetyltransferase</fullName>
    </submittedName>
</protein>
<dbReference type="Gene3D" id="3.40.630.30">
    <property type="match status" value="1"/>
</dbReference>
<dbReference type="KEGG" id="ahb:bsdtb5_22190"/>